<keyword evidence="2" id="KW-1185">Reference proteome</keyword>
<keyword evidence="1" id="KW-0808">Transferase</keyword>
<dbReference type="InterPro" id="IPR001451">
    <property type="entry name" value="Hexapep"/>
</dbReference>
<dbReference type="Gene3D" id="2.160.10.10">
    <property type="entry name" value="Hexapeptide repeat proteins"/>
    <property type="match status" value="1"/>
</dbReference>
<dbReference type="SUPFAM" id="SSF51161">
    <property type="entry name" value="Trimeric LpxA-like enzymes"/>
    <property type="match status" value="1"/>
</dbReference>
<dbReference type="EMBL" id="AKJY01000012">
    <property type="protein sequence ID" value="EJL74920.1"/>
    <property type="molecule type" value="Genomic_DNA"/>
</dbReference>
<evidence type="ECO:0000313" key="1">
    <source>
        <dbReference type="EMBL" id="EJL74920.1"/>
    </source>
</evidence>
<dbReference type="Proteomes" id="UP000007509">
    <property type="component" value="Unassembled WGS sequence"/>
</dbReference>
<proteinExistence type="predicted"/>
<name>J2K416_9FLAO</name>
<comment type="caution">
    <text evidence="1">The sequence shown here is derived from an EMBL/GenBank/DDBJ whole genome shotgun (WGS) entry which is preliminary data.</text>
</comment>
<dbReference type="PATRIC" id="fig|1144316.3.peg.811"/>
<protein>
    <submittedName>
        <fullName evidence="1">Acetyltransferase (Isoleucine patch superfamily)</fullName>
    </submittedName>
</protein>
<dbReference type="OrthoDB" id="9814490at2"/>
<dbReference type="RefSeq" id="WP_007840908.1">
    <property type="nucleotide sequence ID" value="NZ_AKJY01000012.1"/>
</dbReference>
<dbReference type="AlphaFoldDB" id="J2K416"/>
<dbReference type="CDD" id="cd04647">
    <property type="entry name" value="LbH_MAT_like"/>
    <property type="match status" value="1"/>
</dbReference>
<dbReference type="Pfam" id="PF00132">
    <property type="entry name" value="Hexapep"/>
    <property type="match status" value="2"/>
</dbReference>
<dbReference type="GO" id="GO:0016740">
    <property type="term" value="F:transferase activity"/>
    <property type="evidence" value="ECO:0007669"/>
    <property type="project" value="UniProtKB-KW"/>
</dbReference>
<gene>
    <name evidence="1" type="ORF">PMI13_00800</name>
</gene>
<dbReference type="InterPro" id="IPR051159">
    <property type="entry name" value="Hexapeptide_acetyltransf"/>
</dbReference>
<sequence length="171" mass="18824">MIIFSKIKNIFSAIWHSIVQNLPEEFNKLRVRDYNQRGCKIHKNVWISPNVAIKGKFEMGEGSSIAQNCTISGENAGVFIGKNVMIAPNVVIIAFNHETSDITVPMAKQGYIEKAVMIEDDVWISSNSTIGMGVRIGKGAIVGANSFVNKDVDPYTIVGGVPARFIKARIR</sequence>
<dbReference type="InterPro" id="IPR011004">
    <property type="entry name" value="Trimer_LpxA-like_sf"/>
</dbReference>
<organism evidence="1 2">
    <name type="scientific">Chryseobacterium populi</name>
    <dbReference type="NCBI Taxonomy" id="1144316"/>
    <lineage>
        <taxon>Bacteria</taxon>
        <taxon>Pseudomonadati</taxon>
        <taxon>Bacteroidota</taxon>
        <taxon>Flavobacteriia</taxon>
        <taxon>Flavobacteriales</taxon>
        <taxon>Weeksellaceae</taxon>
        <taxon>Chryseobacterium group</taxon>
        <taxon>Chryseobacterium</taxon>
    </lineage>
</organism>
<evidence type="ECO:0000313" key="2">
    <source>
        <dbReference type="Proteomes" id="UP000007509"/>
    </source>
</evidence>
<accession>J2K416</accession>
<dbReference type="PANTHER" id="PTHR23416">
    <property type="entry name" value="SIALIC ACID SYNTHASE-RELATED"/>
    <property type="match status" value="1"/>
</dbReference>
<reference evidence="1 2" key="1">
    <citation type="journal article" date="2012" name="J. Bacteriol.">
        <title>Twenty-one genome sequences from Pseudomonas species and 19 genome sequences from diverse bacteria isolated from the rhizosphere and endosphere of Populus deltoides.</title>
        <authorList>
            <person name="Brown S.D."/>
            <person name="Utturkar S.M."/>
            <person name="Klingeman D.M."/>
            <person name="Johnson C.M."/>
            <person name="Martin S.L."/>
            <person name="Land M.L."/>
            <person name="Lu T.Y."/>
            <person name="Schadt C.W."/>
            <person name="Doktycz M.J."/>
            <person name="Pelletier D.A."/>
        </authorList>
    </citation>
    <scope>NUCLEOTIDE SEQUENCE [LARGE SCALE GENOMIC DNA]</scope>
    <source>
        <strain evidence="1 2">CF314</strain>
    </source>
</reference>